<sequence length="289" mass="32102">MRQPTSDPAGVGRRLWLRSVAALALGAGGRGVGAATVLSIGITPVVVEDRLGLWRRWAAYLERASGLTVTVRPFSAYGRVVDGLRQGGLDAAWLCGYPYVLHRRELDLVATPLWRGEPRYQGYVIVREGAARHDWAALRGCTFAYADPLSNSGHLVVRHWLRQLGHDPETYFGRSFFTYAHRHVIEAVSVGLADAGAVDGYVWEWLRQRHPRRVQGTRVMWRSPSFAFPPLVARRGLPAGVRRSLAQALIGMRHDEEGAAVLAELQLDGFTTAEPAWYEPIERMAREAG</sequence>
<dbReference type="Proteomes" id="UP000320225">
    <property type="component" value="Unassembled WGS sequence"/>
</dbReference>
<dbReference type="OrthoDB" id="527737at2"/>
<reference evidence="1 2" key="1">
    <citation type="submission" date="2019-07" db="EMBL/GenBank/DDBJ databases">
        <title>Tepidimonas sediminis YIM 72259 draft genome.</title>
        <authorList>
            <person name="Da Costa M.S."/>
            <person name="Froufe H.J.C."/>
            <person name="Egas C."/>
            <person name="Albuquerque L."/>
        </authorList>
    </citation>
    <scope>NUCLEOTIDE SEQUENCE [LARGE SCALE GENOMIC DNA]</scope>
    <source>
        <strain evidence="1 2">YIM 72259</strain>
    </source>
</reference>
<dbReference type="Gene3D" id="3.40.190.10">
    <property type="entry name" value="Periplasmic binding protein-like II"/>
    <property type="match status" value="2"/>
</dbReference>
<evidence type="ECO:0000313" key="1">
    <source>
        <dbReference type="EMBL" id="TSE27400.1"/>
    </source>
</evidence>
<dbReference type="EMBL" id="VJND01000001">
    <property type="protein sequence ID" value="TSE27400.1"/>
    <property type="molecule type" value="Genomic_DNA"/>
</dbReference>
<dbReference type="SUPFAM" id="SSF53850">
    <property type="entry name" value="Periplasmic binding protein-like II"/>
    <property type="match status" value="1"/>
</dbReference>
<dbReference type="RefSeq" id="WP_143892771.1">
    <property type="nucleotide sequence ID" value="NZ_VJND01000001.1"/>
</dbReference>
<dbReference type="Pfam" id="PF12974">
    <property type="entry name" value="Phosphonate-bd"/>
    <property type="match status" value="1"/>
</dbReference>
<dbReference type="CDD" id="cd13571">
    <property type="entry name" value="PBP2_PnhD_1"/>
    <property type="match status" value="1"/>
</dbReference>
<evidence type="ECO:0000313" key="2">
    <source>
        <dbReference type="Proteomes" id="UP000320225"/>
    </source>
</evidence>
<dbReference type="PANTHER" id="PTHR35841:SF1">
    <property type="entry name" value="PHOSPHONATES-BINDING PERIPLASMIC PROTEIN"/>
    <property type="match status" value="1"/>
</dbReference>
<accession>A0A554WUZ0</accession>
<dbReference type="PANTHER" id="PTHR35841">
    <property type="entry name" value="PHOSPHONATES-BINDING PERIPLASMIC PROTEIN"/>
    <property type="match status" value="1"/>
</dbReference>
<proteinExistence type="predicted"/>
<name>A0A554WUZ0_9BURK</name>
<gene>
    <name evidence="1" type="ORF">Tsedi_00235</name>
</gene>
<protein>
    <submittedName>
        <fullName evidence="1">PhnD: phosphonate ABC transporter, periplasmic phosphonate binding protein</fullName>
    </submittedName>
</protein>
<comment type="caution">
    <text evidence="1">The sequence shown here is derived from an EMBL/GenBank/DDBJ whole genome shotgun (WGS) entry which is preliminary data.</text>
</comment>
<keyword evidence="2" id="KW-1185">Reference proteome</keyword>
<dbReference type="AlphaFoldDB" id="A0A554WUZ0"/>
<organism evidence="1 2">
    <name type="scientific">Tepidimonas sediminis</name>
    <dbReference type="NCBI Taxonomy" id="2588941"/>
    <lineage>
        <taxon>Bacteria</taxon>
        <taxon>Pseudomonadati</taxon>
        <taxon>Pseudomonadota</taxon>
        <taxon>Betaproteobacteria</taxon>
        <taxon>Burkholderiales</taxon>
        <taxon>Tepidimonas</taxon>
    </lineage>
</organism>